<organism evidence="1 2">
    <name type="scientific">Bradyrhizobium japonicum</name>
    <dbReference type="NCBI Taxonomy" id="375"/>
    <lineage>
        <taxon>Bacteria</taxon>
        <taxon>Pseudomonadati</taxon>
        <taxon>Pseudomonadota</taxon>
        <taxon>Alphaproteobacteria</taxon>
        <taxon>Hyphomicrobiales</taxon>
        <taxon>Nitrobacteraceae</taxon>
        <taxon>Bradyrhizobium</taxon>
    </lineage>
</organism>
<sequence>MFFWLRYLVFTATAFLFVFGILPVAVSALYGGNPPSHVARLLDKQMEVFATVAPMIFAPFKTFANEKPPDKKD</sequence>
<reference evidence="1 2" key="1">
    <citation type="submission" date="2016-11" db="EMBL/GenBank/DDBJ databases">
        <title>Complete Genome Sequence of Bradyrhizobium sp. strain J5, an isolated from soybean nodule in Hokkaido.</title>
        <authorList>
            <person name="Kanehara K."/>
        </authorList>
    </citation>
    <scope>NUCLEOTIDE SEQUENCE [LARGE SCALE GENOMIC DNA]</scope>
    <source>
        <strain evidence="1 2">J5</strain>
    </source>
</reference>
<evidence type="ECO:0000313" key="2">
    <source>
        <dbReference type="Proteomes" id="UP000181962"/>
    </source>
</evidence>
<gene>
    <name evidence="1" type="ORF">BKD09_28035</name>
</gene>
<name>A0A1L3FFY1_BRAJP</name>
<dbReference type="EMBL" id="CP017637">
    <property type="protein sequence ID" value="APG12191.1"/>
    <property type="molecule type" value="Genomic_DNA"/>
</dbReference>
<dbReference type="RefSeq" id="WP_071914206.1">
    <property type="nucleotide sequence ID" value="NZ_CP017637.1"/>
</dbReference>
<dbReference type="AlphaFoldDB" id="A0A1L3FFY1"/>
<dbReference type="Proteomes" id="UP000181962">
    <property type="component" value="Chromosome"/>
</dbReference>
<accession>A0A1L3FFY1</accession>
<protein>
    <submittedName>
        <fullName evidence="1">Uncharacterized protein</fullName>
    </submittedName>
</protein>
<proteinExistence type="predicted"/>
<evidence type="ECO:0000313" key="1">
    <source>
        <dbReference type="EMBL" id="APG12191.1"/>
    </source>
</evidence>